<gene>
    <name evidence="1" type="ORF">ENP13_00740</name>
</gene>
<dbReference type="AlphaFoldDB" id="A0A7C3AQS3"/>
<name>A0A7C3AQS3_9BACT</name>
<proteinExistence type="predicted"/>
<protein>
    <submittedName>
        <fullName evidence="1">Uncharacterized protein</fullName>
    </submittedName>
</protein>
<organism evidence="1">
    <name type="scientific">Thermorudis sp</name>
    <dbReference type="NCBI Taxonomy" id="1969470"/>
    <lineage>
        <taxon>Bacteria</taxon>
        <taxon>Pseudomonadati</taxon>
        <taxon>Thermomicrobiota</taxon>
        <taxon>Thermomicrobia</taxon>
        <taxon>Thermomicrobia incertae sedis</taxon>
        <taxon>Thermorudis</taxon>
    </lineage>
</organism>
<sequence length="100" mass="11557">MATTQDLIDFELDILNRALDGVLDLAEAGDEEPDTVRYHEMLVWNSDMSRLKLDLDPAYRRGQMTLEQQERYRVLLARLKDALPLIERLGFAKPQVSLEP</sequence>
<comment type="caution">
    <text evidence="1">The sequence shown here is derived from an EMBL/GenBank/DDBJ whole genome shotgun (WGS) entry which is preliminary data.</text>
</comment>
<reference evidence="1" key="1">
    <citation type="journal article" date="2020" name="mSystems">
        <title>Genome- and Community-Level Interaction Insights into Carbon Utilization and Element Cycling Functions of Hydrothermarchaeota in Hydrothermal Sediment.</title>
        <authorList>
            <person name="Zhou Z."/>
            <person name="Liu Y."/>
            <person name="Xu W."/>
            <person name="Pan J."/>
            <person name="Luo Z.H."/>
            <person name="Li M."/>
        </authorList>
    </citation>
    <scope>NUCLEOTIDE SEQUENCE [LARGE SCALE GENOMIC DNA]</scope>
    <source>
        <strain evidence="1">SpSt-192</strain>
    </source>
</reference>
<evidence type="ECO:0000313" key="1">
    <source>
        <dbReference type="EMBL" id="HEX69762.1"/>
    </source>
</evidence>
<dbReference type="EMBL" id="DSID01000060">
    <property type="protein sequence ID" value="HEX69762.1"/>
    <property type="molecule type" value="Genomic_DNA"/>
</dbReference>
<accession>A0A7C3AQS3</accession>